<reference evidence="2 3" key="1">
    <citation type="submission" date="2023-07" db="EMBL/GenBank/DDBJ databases">
        <title>Genomic Encyclopedia of Type Strains, Phase IV (KMG-IV): sequencing the most valuable type-strain genomes for metagenomic binning, comparative biology and taxonomic classification.</title>
        <authorList>
            <person name="Goeker M."/>
        </authorList>
    </citation>
    <scope>NUCLEOTIDE SEQUENCE [LARGE SCALE GENOMIC DNA]</scope>
    <source>
        <strain evidence="2 3">B6-8</strain>
    </source>
</reference>
<evidence type="ECO:0000256" key="1">
    <source>
        <dbReference type="SAM" id="Phobius"/>
    </source>
</evidence>
<dbReference type="Pfam" id="PF11041">
    <property type="entry name" value="Phage_Wedge1"/>
    <property type="match status" value="1"/>
</dbReference>
<keyword evidence="3" id="KW-1185">Reference proteome</keyword>
<gene>
    <name evidence="2" type="ORF">QO014_002335</name>
</gene>
<dbReference type="RefSeq" id="WP_266348869.1">
    <property type="nucleotide sequence ID" value="NZ_JAPKNG010000003.1"/>
</dbReference>
<dbReference type="InterPro" id="IPR021283">
    <property type="entry name" value="Phage_Wedge1"/>
</dbReference>
<keyword evidence="1" id="KW-1133">Transmembrane helix</keyword>
<keyword evidence="1" id="KW-0472">Membrane</keyword>
<comment type="caution">
    <text evidence="2">The sequence shown here is derived from an EMBL/GenBank/DDBJ whole genome shotgun (WGS) entry which is preliminary data.</text>
</comment>
<sequence>MATSEDYVGLITSYHRGKPKFTATIEVSADASVAQQDMIRSIVEAFDLDVSIGAQLDVDGEWIGRNRYISTPLDNVWFSWDTAGLGWEQGVWKGPYDSTTGLTRLDDETYRLLLRAKIAANSWDGTVDGAQNALDYIFADTGTIVFVEDPQDMTMTVGIAGVIPSALFLSILIGGYIPLKPAGVKVNYYLTSVMGDPIFGFDVPSEDGVPIAGWDEAAWAVSPEYALTHDLVP</sequence>
<name>A0ABU0H6L3_9HYPH</name>
<protein>
    <recommendedName>
        <fullName evidence="4">DUF2612 domain-containing protein</fullName>
    </recommendedName>
</protein>
<dbReference type="Proteomes" id="UP001241603">
    <property type="component" value="Unassembled WGS sequence"/>
</dbReference>
<feature type="transmembrane region" description="Helical" evidence="1">
    <location>
        <begin position="157"/>
        <end position="179"/>
    </location>
</feature>
<dbReference type="EMBL" id="JAUSVO010000003">
    <property type="protein sequence ID" value="MDQ0437943.1"/>
    <property type="molecule type" value="Genomic_DNA"/>
</dbReference>
<keyword evidence="1" id="KW-0812">Transmembrane</keyword>
<accession>A0ABU0H6L3</accession>
<evidence type="ECO:0008006" key="4">
    <source>
        <dbReference type="Google" id="ProtNLM"/>
    </source>
</evidence>
<proteinExistence type="predicted"/>
<organism evidence="2 3">
    <name type="scientific">Kaistia dalseonensis</name>
    <dbReference type="NCBI Taxonomy" id="410840"/>
    <lineage>
        <taxon>Bacteria</taxon>
        <taxon>Pseudomonadati</taxon>
        <taxon>Pseudomonadota</taxon>
        <taxon>Alphaproteobacteria</taxon>
        <taxon>Hyphomicrobiales</taxon>
        <taxon>Kaistiaceae</taxon>
        <taxon>Kaistia</taxon>
    </lineage>
</organism>
<evidence type="ECO:0000313" key="2">
    <source>
        <dbReference type="EMBL" id="MDQ0437943.1"/>
    </source>
</evidence>
<evidence type="ECO:0000313" key="3">
    <source>
        <dbReference type="Proteomes" id="UP001241603"/>
    </source>
</evidence>